<organism evidence="1 2">
    <name type="scientific">Sphaeramia orbicularis</name>
    <name type="common">orbiculate cardinalfish</name>
    <dbReference type="NCBI Taxonomy" id="375764"/>
    <lineage>
        <taxon>Eukaryota</taxon>
        <taxon>Metazoa</taxon>
        <taxon>Chordata</taxon>
        <taxon>Craniata</taxon>
        <taxon>Vertebrata</taxon>
        <taxon>Euteleostomi</taxon>
        <taxon>Actinopterygii</taxon>
        <taxon>Neopterygii</taxon>
        <taxon>Teleostei</taxon>
        <taxon>Neoteleostei</taxon>
        <taxon>Acanthomorphata</taxon>
        <taxon>Gobiaria</taxon>
        <taxon>Kurtiformes</taxon>
        <taxon>Apogonoidei</taxon>
        <taxon>Apogonidae</taxon>
        <taxon>Apogoninae</taxon>
        <taxon>Sphaeramia</taxon>
    </lineage>
</organism>
<dbReference type="Ensembl" id="ENSSORT00005039746.1">
    <property type="protein sequence ID" value="ENSSORP00005038751.1"/>
    <property type="gene ID" value="ENSSORG00005018105.1"/>
</dbReference>
<evidence type="ECO:0000313" key="2">
    <source>
        <dbReference type="Proteomes" id="UP000472271"/>
    </source>
</evidence>
<dbReference type="AlphaFoldDB" id="A0A673AEX4"/>
<name>A0A673AEX4_9TELE</name>
<dbReference type="Ensembl" id="ENSSORT00005028064.1">
    <property type="protein sequence ID" value="ENSSORP00005027278.1"/>
    <property type="gene ID" value="ENSSORG00005013024.1"/>
</dbReference>
<accession>A0A673AEX4</accession>
<protein>
    <submittedName>
        <fullName evidence="1">Uncharacterized protein</fullName>
    </submittedName>
</protein>
<sequence>MHRYRYEYRGGIMCEDNVKDTDRYRCSVLSVLCVHSIRFPGACGCVNRMRIPAGVRSGADRRQQK</sequence>
<dbReference type="Proteomes" id="UP000472271">
    <property type="component" value="Chromosome 12"/>
</dbReference>
<reference evidence="1" key="2">
    <citation type="submission" date="2025-05" db="UniProtKB">
        <authorList>
            <consortium name="Ensembl"/>
        </authorList>
    </citation>
    <scope>IDENTIFICATION</scope>
</reference>
<keyword evidence="2" id="KW-1185">Reference proteome</keyword>
<evidence type="ECO:0000313" key="1">
    <source>
        <dbReference type="Ensembl" id="ENSSORP00005027278.1"/>
    </source>
</evidence>
<reference evidence="1" key="1">
    <citation type="submission" date="2019-06" db="EMBL/GenBank/DDBJ databases">
        <authorList>
            <consortium name="Wellcome Sanger Institute Data Sharing"/>
        </authorList>
    </citation>
    <scope>NUCLEOTIDE SEQUENCE [LARGE SCALE GENOMIC DNA]</scope>
</reference>
<proteinExistence type="predicted"/>
<dbReference type="Proteomes" id="UP000472271">
    <property type="component" value="Unassembled WGS sequence"/>
</dbReference>